<reference evidence="2 3" key="1">
    <citation type="submission" date="2024-09" db="EMBL/GenBank/DDBJ databases">
        <title>Floridaenema gen nov. (Aerosakkonemataceae, Aerosakkonematales ord. nov., Cyanobacteria) from benthic tropical and subtropical fresh waters, with the description of four new species.</title>
        <authorList>
            <person name="Moretto J.A."/>
            <person name="Berthold D.E."/>
            <person name="Lefler F.W."/>
            <person name="Huang I.-S."/>
            <person name="Laughinghouse H. IV."/>
        </authorList>
    </citation>
    <scope>NUCLEOTIDE SEQUENCE [LARGE SCALE GENOMIC DNA]</scope>
    <source>
        <strain evidence="2 3">BLCC-F167</strain>
    </source>
</reference>
<accession>A0ABV4WH38</accession>
<name>A0ABV4WH38_9CYAN</name>
<dbReference type="InterPro" id="IPR054181">
    <property type="entry name" value="DUF6888"/>
</dbReference>
<dbReference type="Pfam" id="PF21828">
    <property type="entry name" value="DUF6888"/>
    <property type="match status" value="1"/>
</dbReference>
<dbReference type="EMBL" id="JBHFNT010000059">
    <property type="protein sequence ID" value="MFB2834281.1"/>
    <property type="molecule type" value="Genomic_DNA"/>
</dbReference>
<evidence type="ECO:0000313" key="2">
    <source>
        <dbReference type="EMBL" id="MFB2834281.1"/>
    </source>
</evidence>
<dbReference type="Proteomes" id="UP001576780">
    <property type="component" value="Unassembled WGS sequence"/>
</dbReference>
<proteinExistence type="predicted"/>
<keyword evidence="3" id="KW-1185">Reference proteome</keyword>
<feature type="domain" description="DUF6888" evidence="1">
    <location>
        <begin position="3"/>
        <end position="59"/>
    </location>
</feature>
<sequence length="61" mass="7054">MREPTGAQLKTLYRLCHLLTNMMFQPIHIVRLDERSLNLFILAGQAEDIEFEIQPDGSIEP</sequence>
<evidence type="ECO:0000259" key="1">
    <source>
        <dbReference type="Pfam" id="PF21828"/>
    </source>
</evidence>
<protein>
    <recommendedName>
        <fullName evidence="1">DUF6888 domain-containing protein</fullName>
    </recommendedName>
</protein>
<dbReference type="RefSeq" id="WP_413276720.1">
    <property type="nucleotide sequence ID" value="NZ_JBHFNT010000059.1"/>
</dbReference>
<gene>
    <name evidence="2" type="ORF">ACE1CA_07080</name>
</gene>
<comment type="caution">
    <text evidence="2">The sequence shown here is derived from an EMBL/GenBank/DDBJ whole genome shotgun (WGS) entry which is preliminary data.</text>
</comment>
<evidence type="ECO:0000313" key="3">
    <source>
        <dbReference type="Proteomes" id="UP001576780"/>
    </source>
</evidence>
<organism evidence="2 3">
    <name type="scientific">Floridaenema evergladense BLCC-F167</name>
    <dbReference type="NCBI Taxonomy" id="3153639"/>
    <lineage>
        <taxon>Bacteria</taxon>
        <taxon>Bacillati</taxon>
        <taxon>Cyanobacteriota</taxon>
        <taxon>Cyanophyceae</taxon>
        <taxon>Oscillatoriophycideae</taxon>
        <taxon>Aerosakkonematales</taxon>
        <taxon>Aerosakkonemataceae</taxon>
        <taxon>Floridanema</taxon>
        <taxon>Floridanema evergladense</taxon>
    </lineage>
</organism>